<keyword evidence="2" id="KW-0472">Membrane</keyword>
<organism evidence="3 4">
    <name type="scientific">Bacillus cereus</name>
    <dbReference type="NCBI Taxonomy" id="1396"/>
    <lineage>
        <taxon>Bacteria</taxon>
        <taxon>Bacillati</taxon>
        <taxon>Bacillota</taxon>
        <taxon>Bacilli</taxon>
        <taxon>Bacillales</taxon>
        <taxon>Bacillaceae</taxon>
        <taxon>Bacillus</taxon>
        <taxon>Bacillus cereus group</taxon>
    </lineage>
</organism>
<dbReference type="AlphaFoldDB" id="A0AB73VAJ4"/>
<feature type="transmembrane region" description="Helical" evidence="2">
    <location>
        <begin position="99"/>
        <end position="120"/>
    </location>
</feature>
<name>A0AB73VAJ4_BACCE</name>
<dbReference type="RefSeq" id="WP_191422816.1">
    <property type="nucleotide sequence ID" value="NZ_CP028009.1"/>
</dbReference>
<evidence type="ECO:0008006" key="5">
    <source>
        <dbReference type="Google" id="ProtNLM"/>
    </source>
</evidence>
<dbReference type="InterPro" id="IPR037185">
    <property type="entry name" value="EmrE-like"/>
</dbReference>
<dbReference type="EMBL" id="CP028009">
    <property type="protein sequence ID" value="QMT27510.1"/>
    <property type="molecule type" value="Genomic_DNA"/>
</dbReference>
<feature type="transmembrane region" description="Helical" evidence="2">
    <location>
        <begin position="126"/>
        <end position="146"/>
    </location>
</feature>
<evidence type="ECO:0000256" key="2">
    <source>
        <dbReference type="SAM" id="Phobius"/>
    </source>
</evidence>
<evidence type="ECO:0000313" key="4">
    <source>
        <dbReference type="Proteomes" id="UP000464780"/>
    </source>
</evidence>
<protein>
    <recommendedName>
        <fullName evidence="5">EamA domain-containing protein</fullName>
    </recommendedName>
</protein>
<dbReference type="SUPFAM" id="SSF103481">
    <property type="entry name" value="Multidrug resistance efflux transporter EmrE"/>
    <property type="match status" value="1"/>
</dbReference>
<dbReference type="Proteomes" id="UP000464780">
    <property type="component" value="Chromosome"/>
</dbReference>
<keyword evidence="2" id="KW-0812">Transmembrane</keyword>
<keyword evidence="2" id="KW-1133">Transmembrane helix</keyword>
<gene>
    <name evidence="3" type="ORF">C1N66_30685</name>
</gene>
<feature type="transmembrane region" description="Helical" evidence="2">
    <location>
        <begin position="40"/>
        <end position="57"/>
    </location>
</feature>
<evidence type="ECO:0000313" key="3">
    <source>
        <dbReference type="EMBL" id="QMT27510.1"/>
    </source>
</evidence>
<comment type="subcellular location">
    <subcellularLocation>
        <location evidence="1">Endomembrane system</location>
        <topology evidence="1">Multi-pass membrane protein</topology>
    </subcellularLocation>
</comment>
<proteinExistence type="predicted"/>
<accession>A0AB73VAJ4</accession>
<reference evidence="3 4" key="1">
    <citation type="submission" date="2018-03" db="EMBL/GenBank/DDBJ databases">
        <title>The complete genome of bacterial strain SGAir0260.</title>
        <authorList>
            <person name="Schuster S.C."/>
        </authorList>
    </citation>
    <scope>NUCLEOTIDE SEQUENCE [LARGE SCALE GENOMIC DNA]</scope>
    <source>
        <strain evidence="3 4">SGAir0260</strain>
    </source>
</reference>
<evidence type="ECO:0000256" key="1">
    <source>
        <dbReference type="ARBA" id="ARBA00004127"/>
    </source>
</evidence>
<sequence>MGFNTIFLTLCNPYNLKIRCICKIMYAYDPFLHVSRLNPYTYLYGTIIAGLLSIYFAEESYLEVCPGNKVMYILKILMAVGSLENQWFRGFAYKLTSRISRVSTLLHFNILFSLLLDLFFNNSIPSLIQFAGAICVLVSGVILILFQSDTKKLGLKKVVGS</sequence>